<reference evidence="2" key="1">
    <citation type="submission" date="2020-11" db="EMBL/GenBank/DDBJ databases">
        <authorList>
            <consortium name="DOE Joint Genome Institute"/>
            <person name="Ahrendt S."/>
            <person name="Riley R."/>
            <person name="Andreopoulos W."/>
            <person name="Labutti K."/>
            <person name="Pangilinan J."/>
            <person name="Ruiz-Duenas F.J."/>
            <person name="Barrasa J.M."/>
            <person name="Sanchez-Garcia M."/>
            <person name="Camarero S."/>
            <person name="Miyauchi S."/>
            <person name="Serrano A."/>
            <person name="Linde D."/>
            <person name="Babiker R."/>
            <person name="Drula E."/>
            <person name="Ayuso-Fernandez I."/>
            <person name="Pacheco R."/>
            <person name="Padilla G."/>
            <person name="Ferreira P."/>
            <person name="Barriuso J."/>
            <person name="Kellner H."/>
            <person name="Castanera R."/>
            <person name="Alfaro M."/>
            <person name="Ramirez L."/>
            <person name="Pisabarro A.G."/>
            <person name="Kuo A."/>
            <person name="Tritt A."/>
            <person name="Lipzen A."/>
            <person name="He G."/>
            <person name="Yan M."/>
            <person name="Ng V."/>
            <person name="Cullen D."/>
            <person name="Martin F."/>
            <person name="Rosso M.-N."/>
            <person name="Henrissat B."/>
            <person name="Hibbett D."/>
            <person name="Martinez A.T."/>
            <person name="Grigoriev I.V."/>
        </authorList>
    </citation>
    <scope>NUCLEOTIDE SEQUENCE</scope>
    <source>
        <strain evidence="2">CIRM-BRFM 674</strain>
    </source>
</reference>
<feature type="compositionally biased region" description="Acidic residues" evidence="1">
    <location>
        <begin position="31"/>
        <end position="43"/>
    </location>
</feature>
<organism evidence="2 3">
    <name type="scientific">Pholiota conissans</name>
    <dbReference type="NCBI Taxonomy" id="109636"/>
    <lineage>
        <taxon>Eukaryota</taxon>
        <taxon>Fungi</taxon>
        <taxon>Dikarya</taxon>
        <taxon>Basidiomycota</taxon>
        <taxon>Agaricomycotina</taxon>
        <taxon>Agaricomycetes</taxon>
        <taxon>Agaricomycetidae</taxon>
        <taxon>Agaricales</taxon>
        <taxon>Agaricineae</taxon>
        <taxon>Strophariaceae</taxon>
        <taxon>Pholiota</taxon>
    </lineage>
</organism>
<keyword evidence="3" id="KW-1185">Reference proteome</keyword>
<feature type="region of interest" description="Disordered" evidence="1">
    <location>
        <begin position="307"/>
        <end position="327"/>
    </location>
</feature>
<gene>
    <name evidence="2" type="ORF">BDN70DRAFT_990185</name>
</gene>
<dbReference type="AlphaFoldDB" id="A0A9P5Z9Y9"/>
<accession>A0A9P5Z9Y9</accession>
<protein>
    <submittedName>
        <fullName evidence="2">Uncharacterized protein</fullName>
    </submittedName>
</protein>
<evidence type="ECO:0000256" key="1">
    <source>
        <dbReference type="SAM" id="MobiDB-lite"/>
    </source>
</evidence>
<feature type="compositionally biased region" description="Low complexity" evidence="1">
    <location>
        <begin position="20"/>
        <end position="30"/>
    </location>
</feature>
<dbReference type="OrthoDB" id="10633479at2759"/>
<proteinExistence type="predicted"/>
<sequence>MAASGSSKPDAQCYWASENSSTPEGTTVSVESEEPTVSEGDDDSGVRFLNNKPQAVLLPPGLKNNFEELAQWMLDRIVRLEMRVDRESKFNESWMNAHDEYLRGEDPSYDDKILGRTLLDQGMAHLALISRSVVAKNSSGRNTLLPDLSNASRLWRRYLKKDCPYSKHEILTTQQLQVENDRRLRQARSILRTCVRTSPDTTLPDGRTALENLLEDTHAMTLLTKRTSLIREAGDRRVTAHTLASFETVRQALCLENSSFLSPSDSAGMDSIITFLENVSAFESPKATSTQAPATAKLTTSIAGAKSMLPTGSHQTLRPTATTSSTS</sequence>
<feature type="region of interest" description="Disordered" evidence="1">
    <location>
        <begin position="1"/>
        <end position="46"/>
    </location>
</feature>
<comment type="caution">
    <text evidence="2">The sequence shown here is derived from an EMBL/GenBank/DDBJ whole genome shotgun (WGS) entry which is preliminary data.</text>
</comment>
<feature type="compositionally biased region" description="Polar residues" evidence="1">
    <location>
        <begin position="310"/>
        <end position="327"/>
    </location>
</feature>
<evidence type="ECO:0000313" key="2">
    <source>
        <dbReference type="EMBL" id="KAF9483647.1"/>
    </source>
</evidence>
<evidence type="ECO:0000313" key="3">
    <source>
        <dbReference type="Proteomes" id="UP000807469"/>
    </source>
</evidence>
<dbReference type="Proteomes" id="UP000807469">
    <property type="component" value="Unassembled WGS sequence"/>
</dbReference>
<dbReference type="EMBL" id="MU155151">
    <property type="protein sequence ID" value="KAF9483647.1"/>
    <property type="molecule type" value="Genomic_DNA"/>
</dbReference>
<name>A0A9P5Z9Y9_9AGAR</name>